<evidence type="ECO:0000256" key="16">
    <source>
        <dbReference type="ARBA" id="ARBA00051245"/>
    </source>
</evidence>
<evidence type="ECO:0000256" key="11">
    <source>
        <dbReference type="ARBA" id="ARBA00022777"/>
    </source>
</evidence>
<keyword evidence="12" id="KW-0067">ATP-binding</keyword>
<keyword evidence="8 19" id="KW-0808">Transferase</keyword>
<keyword evidence="14" id="KW-0472">Membrane</keyword>
<dbReference type="Gene3D" id="3.40.50.300">
    <property type="entry name" value="P-loop containing nucleotide triphosphate hydrolases"/>
    <property type="match status" value="1"/>
</dbReference>
<gene>
    <name evidence="19" type="ORF">EFK50_00175</name>
</gene>
<dbReference type="NCBIfam" id="TIGR01007">
    <property type="entry name" value="eps_fam"/>
    <property type="match status" value="1"/>
</dbReference>
<evidence type="ECO:0000313" key="19">
    <source>
        <dbReference type="EMBL" id="RNL66088.1"/>
    </source>
</evidence>
<keyword evidence="20" id="KW-1185">Reference proteome</keyword>
<keyword evidence="11 19" id="KW-0418">Kinase</keyword>
<keyword evidence="9" id="KW-0812">Transmembrane</keyword>
<dbReference type="InterPro" id="IPR003856">
    <property type="entry name" value="LPS_length_determ_N"/>
</dbReference>
<dbReference type="GO" id="GO:0005524">
    <property type="term" value="F:ATP binding"/>
    <property type="evidence" value="ECO:0007669"/>
    <property type="project" value="UniProtKB-KW"/>
</dbReference>
<dbReference type="Pfam" id="PF02706">
    <property type="entry name" value="Wzz"/>
    <property type="match status" value="1"/>
</dbReference>
<evidence type="ECO:0000256" key="9">
    <source>
        <dbReference type="ARBA" id="ARBA00022692"/>
    </source>
</evidence>
<feature type="domain" description="AAA" evidence="18">
    <location>
        <begin position="260"/>
        <end position="400"/>
    </location>
</feature>
<dbReference type="FunFam" id="3.40.50.300:FF:000527">
    <property type="entry name" value="Tyrosine-protein kinase etk"/>
    <property type="match status" value="1"/>
</dbReference>
<dbReference type="GO" id="GO:0042802">
    <property type="term" value="F:identical protein binding"/>
    <property type="evidence" value="ECO:0007669"/>
    <property type="project" value="UniProtKB-ARBA"/>
</dbReference>
<dbReference type="GO" id="GO:0005886">
    <property type="term" value="C:plasma membrane"/>
    <property type="evidence" value="ECO:0007669"/>
    <property type="project" value="UniProtKB-SubCell"/>
</dbReference>
<evidence type="ECO:0000256" key="7">
    <source>
        <dbReference type="ARBA" id="ARBA00022519"/>
    </source>
</evidence>
<dbReference type="EMBL" id="RJSE01000001">
    <property type="protein sequence ID" value="RNL66088.1"/>
    <property type="molecule type" value="Genomic_DNA"/>
</dbReference>
<evidence type="ECO:0000259" key="18">
    <source>
        <dbReference type="Pfam" id="PF13614"/>
    </source>
</evidence>
<evidence type="ECO:0000256" key="3">
    <source>
        <dbReference type="ARBA" id="ARBA00007316"/>
    </source>
</evidence>
<keyword evidence="6" id="KW-1003">Cell membrane</keyword>
<evidence type="ECO:0000259" key="17">
    <source>
        <dbReference type="Pfam" id="PF02706"/>
    </source>
</evidence>
<comment type="catalytic activity">
    <reaction evidence="16">
        <text>L-tyrosyl-[protein] + ATP = O-phospho-L-tyrosyl-[protein] + ADP + H(+)</text>
        <dbReference type="Rhea" id="RHEA:10596"/>
        <dbReference type="Rhea" id="RHEA-COMP:10136"/>
        <dbReference type="Rhea" id="RHEA-COMP:20101"/>
        <dbReference type="ChEBI" id="CHEBI:15378"/>
        <dbReference type="ChEBI" id="CHEBI:30616"/>
        <dbReference type="ChEBI" id="CHEBI:46858"/>
        <dbReference type="ChEBI" id="CHEBI:61978"/>
        <dbReference type="ChEBI" id="CHEBI:456216"/>
        <dbReference type="EC" id="2.7.10.2"/>
    </reaction>
</comment>
<keyword evidence="10" id="KW-0547">Nucleotide-binding</keyword>
<evidence type="ECO:0000256" key="15">
    <source>
        <dbReference type="ARBA" id="ARBA00023137"/>
    </source>
</evidence>
<evidence type="ECO:0000256" key="12">
    <source>
        <dbReference type="ARBA" id="ARBA00022840"/>
    </source>
</evidence>
<comment type="similarity">
    <text evidence="2">Belongs to the CpsC/CapA family.</text>
</comment>
<evidence type="ECO:0000256" key="8">
    <source>
        <dbReference type="ARBA" id="ARBA00022679"/>
    </source>
</evidence>
<evidence type="ECO:0000256" key="14">
    <source>
        <dbReference type="ARBA" id="ARBA00023136"/>
    </source>
</evidence>
<comment type="similarity">
    <text evidence="4">Belongs to the etk/wzc family.</text>
</comment>
<sequence length="447" mass="48056">MAQRRWLTIVVFFLLGLLGGGALTYFQTPQYESKARVFIAAQNSTDANDSPIIASYFASQRVESYAQLATSRELMQRVIARLNLKETPAQLADQIEAKVSELTVIIEIKVHNPDAAQAQAIAKAESEVFTDYIAELETSPVKATIVDPASYSSNQVSPKPVLNLVIAGVLGLLIGLGMALLRDLLDNTVSSAADVENTIDAPVLSSVAYDSDVPKHPLLTEVGSHSTRVEAFRLLRTNLQFLDLDTRPRAIVITSAVPSEGKTSTATNLAIALAQTGLRVLLVDGDLRRPKVASVLGLERSVGLTTVLVGRSELQDSIQKHTDSGIYFLASGPIPPNPTEVLQSRAAQELFDRVSQMFDMVIIDGPPLLPVSDAAIMARDVDGAILVVRHGKTSKEQLKQAALRLAQVDANLLGVMVNMTPKRGGKGSGYGYGYGYAYGYGPDKPKS</sequence>
<protein>
    <recommendedName>
        <fullName evidence="5">non-specific protein-tyrosine kinase</fullName>
        <ecNumber evidence="5">2.7.10.2</ecNumber>
    </recommendedName>
</protein>
<evidence type="ECO:0000256" key="2">
    <source>
        <dbReference type="ARBA" id="ARBA00006683"/>
    </source>
</evidence>
<evidence type="ECO:0000256" key="6">
    <source>
        <dbReference type="ARBA" id="ARBA00022475"/>
    </source>
</evidence>
<dbReference type="CDD" id="cd05387">
    <property type="entry name" value="BY-kinase"/>
    <property type="match status" value="1"/>
</dbReference>
<keyword evidence="13" id="KW-1133">Transmembrane helix</keyword>
<dbReference type="InterPro" id="IPR005702">
    <property type="entry name" value="Wzc-like_C"/>
</dbReference>
<evidence type="ECO:0000256" key="1">
    <source>
        <dbReference type="ARBA" id="ARBA00004429"/>
    </source>
</evidence>
<comment type="subcellular location">
    <subcellularLocation>
        <location evidence="1">Cell inner membrane</location>
        <topology evidence="1">Multi-pass membrane protein</topology>
    </subcellularLocation>
</comment>
<evidence type="ECO:0000256" key="13">
    <source>
        <dbReference type="ARBA" id="ARBA00022989"/>
    </source>
</evidence>
<reference evidence="19 20" key="1">
    <citation type="submission" date="2018-11" db="EMBL/GenBank/DDBJ databases">
        <authorList>
            <person name="Li F."/>
        </authorList>
    </citation>
    <scope>NUCLEOTIDE SEQUENCE [LARGE SCALE GENOMIC DNA]</scope>
    <source>
        <strain evidence="19 20">Gsoil 097</strain>
    </source>
</reference>
<dbReference type="PANTHER" id="PTHR32309">
    <property type="entry name" value="TYROSINE-PROTEIN KINASE"/>
    <property type="match status" value="1"/>
</dbReference>
<dbReference type="AlphaFoldDB" id="A0A3N0CRL5"/>
<dbReference type="InterPro" id="IPR050445">
    <property type="entry name" value="Bact_polysacc_biosynth/exp"/>
</dbReference>
<keyword evidence="15" id="KW-0829">Tyrosine-protein kinase</keyword>
<evidence type="ECO:0000313" key="20">
    <source>
        <dbReference type="Proteomes" id="UP000267128"/>
    </source>
</evidence>
<comment type="similarity">
    <text evidence="3">Belongs to the CpsD/CapB family.</text>
</comment>
<proteinExistence type="inferred from homology"/>
<dbReference type="PANTHER" id="PTHR32309:SF13">
    <property type="entry name" value="FERRIC ENTEROBACTIN TRANSPORT PROTEIN FEPE"/>
    <property type="match status" value="1"/>
</dbReference>
<dbReference type="InterPro" id="IPR027417">
    <property type="entry name" value="P-loop_NTPase"/>
</dbReference>
<accession>A0A3N0CRL5</accession>
<feature type="domain" description="Polysaccharide chain length determinant N-terminal" evidence="17">
    <location>
        <begin position="4"/>
        <end position="81"/>
    </location>
</feature>
<name>A0A3N0CRL5_9ACTN</name>
<evidence type="ECO:0000256" key="4">
    <source>
        <dbReference type="ARBA" id="ARBA00008883"/>
    </source>
</evidence>
<dbReference type="Pfam" id="PF13614">
    <property type="entry name" value="AAA_31"/>
    <property type="match status" value="1"/>
</dbReference>
<dbReference type="InterPro" id="IPR025669">
    <property type="entry name" value="AAA_dom"/>
</dbReference>
<dbReference type="Proteomes" id="UP000267128">
    <property type="component" value="Unassembled WGS sequence"/>
</dbReference>
<keyword evidence="7" id="KW-0997">Cell inner membrane</keyword>
<evidence type="ECO:0000256" key="10">
    <source>
        <dbReference type="ARBA" id="ARBA00022741"/>
    </source>
</evidence>
<evidence type="ECO:0000256" key="5">
    <source>
        <dbReference type="ARBA" id="ARBA00011903"/>
    </source>
</evidence>
<dbReference type="EC" id="2.7.10.2" evidence="5"/>
<organism evidence="19 20">
    <name type="scientific">Nocardioides marmoriginsengisoli</name>
    <dbReference type="NCBI Taxonomy" id="661483"/>
    <lineage>
        <taxon>Bacteria</taxon>
        <taxon>Bacillati</taxon>
        <taxon>Actinomycetota</taxon>
        <taxon>Actinomycetes</taxon>
        <taxon>Propionibacteriales</taxon>
        <taxon>Nocardioidaceae</taxon>
        <taxon>Nocardioides</taxon>
    </lineage>
</organism>
<dbReference type="GO" id="GO:0004715">
    <property type="term" value="F:non-membrane spanning protein tyrosine kinase activity"/>
    <property type="evidence" value="ECO:0007669"/>
    <property type="project" value="UniProtKB-EC"/>
</dbReference>
<comment type="caution">
    <text evidence="19">The sequence shown here is derived from an EMBL/GenBank/DDBJ whole genome shotgun (WGS) entry which is preliminary data.</text>
</comment>
<dbReference type="SUPFAM" id="SSF52540">
    <property type="entry name" value="P-loop containing nucleoside triphosphate hydrolases"/>
    <property type="match status" value="1"/>
</dbReference>